<dbReference type="OrthoDB" id="3469353at2"/>
<dbReference type="SMART" id="SM00530">
    <property type="entry name" value="HTH_XRE"/>
    <property type="match status" value="1"/>
</dbReference>
<dbReference type="InterPro" id="IPR001387">
    <property type="entry name" value="Cro/C1-type_HTH"/>
</dbReference>
<dbReference type="GO" id="GO:0003677">
    <property type="term" value="F:DNA binding"/>
    <property type="evidence" value="ECO:0007669"/>
    <property type="project" value="InterPro"/>
</dbReference>
<accession>A0A365H6Y2</accession>
<keyword evidence="3" id="KW-1185">Reference proteome</keyword>
<dbReference type="CDD" id="cd00093">
    <property type="entry name" value="HTH_XRE"/>
    <property type="match status" value="1"/>
</dbReference>
<dbReference type="RefSeq" id="WP_111867353.1">
    <property type="nucleotide sequence ID" value="NZ_QLYX01000005.1"/>
</dbReference>
<evidence type="ECO:0000313" key="3">
    <source>
        <dbReference type="Proteomes" id="UP000251891"/>
    </source>
</evidence>
<dbReference type="Gene3D" id="1.10.260.40">
    <property type="entry name" value="lambda repressor-like DNA-binding domains"/>
    <property type="match status" value="1"/>
</dbReference>
<evidence type="ECO:0000313" key="2">
    <source>
        <dbReference type="EMBL" id="RAY14884.1"/>
    </source>
</evidence>
<sequence>MAVKKLTPELKAFGSEVARLREEVGLTRTELAELLNVTRSYVGQVEAGTTRCRREFAIRIDGALNSGSVLVDGWDDLLQSANYPRWFVDFPKAEGSATFLRAYENTLVYGLLQIEEYARALLMKDELISARMKRQAILARSDRPMVCVVMNESVLFRQVGSRETMRDQLEHLATVSSWDNVTLQIAPTAYYRGAHGAFTIATQSNGGEVIYLATAAGGTISNESDDVLHVAKAFATLQARALPVDASRDLIWKVVQERWT</sequence>
<gene>
    <name evidence="2" type="ORF">DPM19_14345</name>
</gene>
<dbReference type="PROSITE" id="PS50943">
    <property type="entry name" value="HTH_CROC1"/>
    <property type="match status" value="1"/>
</dbReference>
<comment type="caution">
    <text evidence="2">The sequence shown here is derived from an EMBL/GenBank/DDBJ whole genome shotgun (WGS) entry which is preliminary data.</text>
</comment>
<dbReference type="InterPro" id="IPR010982">
    <property type="entry name" value="Lambda_DNA-bd_dom_sf"/>
</dbReference>
<dbReference type="Proteomes" id="UP000251891">
    <property type="component" value="Unassembled WGS sequence"/>
</dbReference>
<dbReference type="EMBL" id="QLYX01000005">
    <property type="protein sequence ID" value="RAY14884.1"/>
    <property type="molecule type" value="Genomic_DNA"/>
</dbReference>
<dbReference type="AlphaFoldDB" id="A0A365H6Y2"/>
<dbReference type="SUPFAM" id="SSF47413">
    <property type="entry name" value="lambda repressor-like DNA-binding domains"/>
    <property type="match status" value="1"/>
</dbReference>
<organism evidence="2 3">
    <name type="scientific">Actinomadura craniellae</name>
    <dbReference type="NCBI Taxonomy" id="2231787"/>
    <lineage>
        <taxon>Bacteria</taxon>
        <taxon>Bacillati</taxon>
        <taxon>Actinomycetota</taxon>
        <taxon>Actinomycetes</taxon>
        <taxon>Streptosporangiales</taxon>
        <taxon>Thermomonosporaceae</taxon>
        <taxon>Actinomadura</taxon>
    </lineage>
</organism>
<proteinExistence type="predicted"/>
<dbReference type="Pfam" id="PF19054">
    <property type="entry name" value="DUF5753"/>
    <property type="match status" value="1"/>
</dbReference>
<dbReference type="Pfam" id="PF13560">
    <property type="entry name" value="HTH_31"/>
    <property type="match status" value="1"/>
</dbReference>
<dbReference type="InterPro" id="IPR043917">
    <property type="entry name" value="DUF5753"/>
</dbReference>
<name>A0A365H6Y2_9ACTN</name>
<reference evidence="2 3" key="1">
    <citation type="submission" date="2018-06" db="EMBL/GenBank/DDBJ databases">
        <title>Actinomadura craniellae sp. nov. isolated from marine sponge Craniella sp.</title>
        <authorList>
            <person name="Li L."/>
            <person name="Xu Q.H."/>
            <person name="Lin H.W."/>
            <person name="Lu Y.H."/>
        </authorList>
    </citation>
    <scope>NUCLEOTIDE SEQUENCE [LARGE SCALE GENOMIC DNA]</scope>
    <source>
        <strain evidence="2 3">LHW63021</strain>
    </source>
</reference>
<evidence type="ECO:0000259" key="1">
    <source>
        <dbReference type="PROSITE" id="PS50943"/>
    </source>
</evidence>
<feature type="domain" description="HTH cro/C1-type" evidence="1">
    <location>
        <begin position="17"/>
        <end position="70"/>
    </location>
</feature>
<protein>
    <submittedName>
        <fullName evidence="2">XRE family transcriptional regulator</fullName>
    </submittedName>
</protein>